<feature type="region of interest" description="Disordered" evidence="1">
    <location>
        <begin position="94"/>
        <end position="116"/>
    </location>
</feature>
<dbReference type="Proteomes" id="UP001160625">
    <property type="component" value="Unassembled WGS sequence"/>
</dbReference>
<organism evidence="2 3">
    <name type="scientific">Sphingomonas oryzagri</name>
    <dbReference type="NCBI Taxonomy" id="3042314"/>
    <lineage>
        <taxon>Bacteria</taxon>
        <taxon>Pseudomonadati</taxon>
        <taxon>Pseudomonadota</taxon>
        <taxon>Alphaproteobacteria</taxon>
        <taxon>Sphingomonadales</taxon>
        <taxon>Sphingomonadaceae</taxon>
        <taxon>Sphingomonas</taxon>
    </lineage>
</organism>
<evidence type="ECO:0000313" key="2">
    <source>
        <dbReference type="EMBL" id="MDH7640548.1"/>
    </source>
</evidence>
<evidence type="ECO:0000256" key="1">
    <source>
        <dbReference type="SAM" id="MobiDB-lite"/>
    </source>
</evidence>
<accession>A0ABT6N625</accession>
<dbReference type="RefSeq" id="WP_281045907.1">
    <property type="nucleotide sequence ID" value="NZ_JARYGZ010000003.1"/>
</dbReference>
<gene>
    <name evidence="2" type="ORF">QGN17_17575</name>
</gene>
<comment type="caution">
    <text evidence="2">The sequence shown here is derived from an EMBL/GenBank/DDBJ whole genome shotgun (WGS) entry which is preliminary data.</text>
</comment>
<proteinExistence type="predicted"/>
<name>A0ABT6N625_9SPHN</name>
<dbReference type="EMBL" id="JARYGZ010000003">
    <property type="protein sequence ID" value="MDH7640548.1"/>
    <property type="molecule type" value="Genomic_DNA"/>
</dbReference>
<evidence type="ECO:0000313" key="3">
    <source>
        <dbReference type="Proteomes" id="UP001160625"/>
    </source>
</evidence>
<keyword evidence="3" id="KW-1185">Reference proteome</keyword>
<protein>
    <submittedName>
        <fullName evidence="2">Uncharacterized protein</fullName>
    </submittedName>
</protein>
<reference evidence="2" key="1">
    <citation type="submission" date="2023-04" db="EMBL/GenBank/DDBJ databases">
        <title>Sphingomonas sp. MAHUQ-71 isolated from rice field.</title>
        <authorList>
            <person name="Huq M.A."/>
        </authorList>
    </citation>
    <scope>NUCLEOTIDE SEQUENCE</scope>
    <source>
        <strain evidence="2">MAHUQ-71</strain>
    </source>
</reference>
<sequence length="116" mass="13562">MRDQQMVFRHNITATAVLELDEAQLGALDALAGYGDDAFLRVFYKQMGESYLKPYEAGLRSLFKRIKNTVPEALHQINDARRLLRAQQDRREAQWRKRLQRDRPDLDGRDMVEGDL</sequence>